<proteinExistence type="predicted"/>
<reference evidence="2 3" key="1">
    <citation type="submission" date="2020-08" db="EMBL/GenBank/DDBJ databases">
        <authorList>
            <person name="Seo M.-J."/>
        </authorList>
    </citation>
    <scope>NUCLEOTIDE SEQUENCE [LARGE SCALE GENOMIC DNA]</scope>
    <source>
        <strain evidence="2 3">KIGAM211</strain>
    </source>
</reference>
<protein>
    <submittedName>
        <fullName evidence="2">Uncharacterized protein</fullName>
    </submittedName>
</protein>
<comment type="caution">
    <text evidence="2">The sequence shown here is derived from an EMBL/GenBank/DDBJ whole genome shotgun (WGS) entry which is preliminary data.</text>
</comment>
<gene>
    <name evidence="2" type="ORF">H5V45_13365</name>
</gene>
<name>A0A7X0RJP4_9ACTN</name>
<feature type="region of interest" description="Disordered" evidence="1">
    <location>
        <begin position="85"/>
        <end position="111"/>
    </location>
</feature>
<evidence type="ECO:0000313" key="3">
    <source>
        <dbReference type="Proteomes" id="UP000523955"/>
    </source>
</evidence>
<evidence type="ECO:0000313" key="2">
    <source>
        <dbReference type="EMBL" id="MBB6628309.1"/>
    </source>
</evidence>
<sequence length="111" mass="12605">MSGRDEQPQVPPSILAAAGDPVEAEELRRAFVVIRDSSSNPELADLAKRVLDGRMSYREFGRTQTFDQEAGRALQTFGEEWQALSEDEREELAARGRAEEQRLADELRDRR</sequence>
<dbReference type="EMBL" id="JACKXE010000001">
    <property type="protein sequence ID" value="MBB6628309.1"/>
    <property type="molecule type" value="Genomic_DNA"/>
</dbReference>
<dbReference type="Proteomes" id="UP000523955">
    <property type="component" value="Unassembled WGS sequence"/>
</dbReference>
<dbReference type="RefSeq" id="WP_185253385.1">
    <property type="nucleotide sequence ID" value="NZ_JACKXE010000001.1"/>
</dbReference>
<feature type="compositionally biased region" description="Basic and acidic residues" evidence="1">
    <location>
        <begin position="91"/>
        <end position="111"/>
    </location>
</feature>
<accession>A0A7X0RJP4</accession>
<dbReference type="AlphaFoldDB" id="A0A7X0RJP4"/>
<evidence type="ECO:0000256" key="1">
    <source>
        <dbReference type="SAM" id="MobiDB-lite"/>
    </source>
</evidence>
<organism evidence="2 3">
    <name type="scientific">Nocardioides luti</name>
    <dbReference type="NCBI Taxonomy" id="2761101"/>
    <lineage>
        <taxon>Bacteria</taxon>
        <taxon>Bacillati</taxon>
        <taxon>Actinomycetota</taxon>
        <taxon>Actinomycetes</taxon>
        <taxon>Propionibacteriales</taxon>
        <taxon>Nocardioidaceae</taxon>
        <taxon>Nocardioides</taxon>
    </lineage>
</organism>
<keyword evidence="3" id="KW-1185">Reference proteome</keyword>